<evidence type="ECO:0008006" key="3">
    <source>
        <dbReference type="Google" id="ProtNLM"/>
    </source>
</evidence>
<dbReference type="EMBL" id="JBBPBM010000004">
    <property type="protein sequence ID" value="KAK8588459.1"/>
    <property type="molecule type" value="Genomic_DNA"/>
</dbReference>
<gene>
    <name evidence="1" type="ORF">V6N12_022899</name>
</gene>
<dbReference type="PANTHER" id="PTHR31808:SF9">
    <property type="entry name" value="F21O3.2 PROTEIN"/>
    <property type="match status" value="1"/>
</dbReference>
<evidence type="ECO:0000313" key="2">
    <source>
        <dbReference type="Proteomes" id="UP001472677"/>
    </source>
</evidence>
<organism evidence="1 2">
    <name type="scientific">Hibiscus sabdariffa</name>
    <name type="common">roselle</name>
    <dbReference type="NCBI Taxonomy" id="183260"/>
    <lineage>
        <taxon>Eukaryota</taxon>
        <taxon>Viridiplantae</taxon>
        <taxon>Streptophyta</taxon>
        <taxon>Embryophyta</taxon>
        <taxon>Tracheophyta</taxon>
        <taxon>Spermatophyta</taxon>
        <taxon>Magnoliopsida</taxon>
        <taxon>eudicotyledons</taxon>
        <taxon>Gunneridae</taxon>
        <taxon>Pentapetalae</taxon>
        <taxon>rosids</taxon>
        <taxon>malvids</taxon>
        <taxon>Malvales</taxon>
        <taxon>Malvaceae</taxon>
        <taxon>Malvoideae</taxon>
        <taxon>Hibiscus</taxon>
    </lineage>
</organism>
<protein>
    <recommendedName>
        <fullName evidence="3">UV-B-induced protein At3g17800, chloroplastic-like</fullName>
    </recommendedName>
</protein>
<dbReference type="InterPro" id="IPR038925">
    <property type="entry name" value="At3g17800-like"/>
</dbReference>
<keyword evidence="2" id="KW-1185">Reference proteome</keyword>
<dbReference type="Pfam" id="PF05542">
    <property type="entry name" value="DUF760"/>
    <property type="match status" value="2"/>
</dbReference>
<name>A0ABR2FW31_9ROSI</name>
<evidence type="ECO:0000313" key="1">
    <source>
        <dbReference type="EMBL" id="KAK8588459.1"/>
    </source>
</evidence>
<reference evidence="1 2" key="1">
    <citation type="journal article" date="2024" name="G3 (Bethesda)">
        <title>Genome assembly of Hibiscus sabdariffa L. provides insights into metabolisms of medicinal natural products.</title>
        <authorList>
            <person name="Kim T."/>
        </authorList>
    </citation>
    <scope>NUCLEOTIDE SEQUENCE [LARGE SCALE GENOMIC DNA]</scope>
    <source>
        <strain evidence="1">TK-2024</strain>
        <tissue evidence="1">Old leaves</tissue>
    </source>
</reference>
<dbReference type="InterPro" id="IPR008479">
    <property type="entry name" value="DUF760"/>
</dbReference>
<dbReference type="PANTHER" id="PTHR31808">
    <property type="entry name" value="EXPRESSED PROTEIN"/>
    <property type="match status" value="1"/>
</dbReference>
<dbReference type="Proteomes" id="UP001472677">
    <property type="component" value="Unassembled WGS sequence"/>
</dbReference>
<comment type="caution">
    <text evidence="1">The sequence shown here is derived from an EMBL/GenBank/DDBJ whole genome shotgun (WGS) entry which is preliminary data.</text>
</comment>
<proteinExistence type="predicted"/>
<accession>A0ABR2FW31</accession>
<sequence length="449" mass="50776">MYDISCLGSKRSETLFAKARVKQRSMITLFIQATAKIRQKDEKIEKAAGRKDVGMASWLMDHCFSLHKPPPPFLPSLVKFSRAFTPPNSPPNSAFTRRRSLGTGTAFNDRTVPSVKASAGPSHCDFSSLNAPLEPRSATGKLLSGVLQNQRQFFHFAATDELKRLADDRDAAVARTFVKSDSDEACLHRRIALLKEKECQAAVEDVMYMLIFYKFSEFSVPLVPKLSSCIYNCRLEILPSKDWELESIHSIEFLEMVREHVSAVIGLRTNSSVTDNWATTEIKRLHLARLYAASILYGYFLKSASSRHQLERCLTLVHQKRLNHRNSLQFLDLLPCGIKSLVFGHARDTQSVPLGQGPGRQDMNLEELRCYVMGFDPETLQRCAKLRSKEAANLIKRHSCALFGDEQTNEVIKTSFSSLKRLVLEAVAFGSFLWDIEEFVNTVYKLKDN</sequence>